<dbReference type="Pfam" id="PF00001">
    <property type="entry name" value="7tm_1"/>
    <property type="match status" value="1"/>
</dbReference>
<keyword evidence="5" id="KW-0297">G-protein coupled receptor</keyword>
<dbReference type="PANTHER" id="PTHR24249">
    <property type="entry name" value="HISTAMINE RECEPTOR-RELATED G-PROTEIN COUPLED RECEPTOR"/>
    <property type="match status" value="1"/>
</dbReference>
<keyword evidence="7" id="KW-0675">Receptor</keyword>
<feature type="transmembrane region" description="Helical" evidence="9">
    <location>
        <begin position="277"/>
        <end position="300"/>
    </location>
</feature>
<dbReference type="InterPro" id="IPR000276">
    <property type="entry name" value="GPCR_Rhodpsn"/>
</dbReference>
<evidence type="ECO:0000259" key="10">
    <source>
        <dbReference type="PROSITE" id="PS50262"/>
    </source>
</evidence>
<dbReference type="Proteomes" id="UP000007110">
    <property type="component" value="Unassembled WGS sequence"/>
</dbReference>
<keyword evidence="8" id="KW-0807">Transducer</keyword>
<evidence type="ECO:0000256" key="5">
    <source>
        <dbReference type="ARBA" id="ARBA00023040"/>
    </source>
</evidence>
<reference evidence="12" key="1">
    <citation type="submission" date="2015-02" db="EMBL/GenBank/DDBJ databases">
        <title>Genome sequencing for Strongylocentrotus purpuratus.</title>
        <authorList>
            <person name="Murali S."/>
            <person name="Liu Y."/>
            <person name="Vee V."/>
            <person name="English A."/>
            <person name="Wang M."/>
            <person name="Skinner E."/>
            <person name="Han Y."/>
            <person name="Muzny D.M."/>
            <person name="Worley K.C."/>
            <person name="Gibbs R.A."/>
        </authorList>
    </citation>
    <scope>NUCLEOTIDE SEQUENCE</scope>
</reference>
<evidence type="ECO:0000256" key="9">
    <source>
        <dbReference type="SAM" id="Phobius"/>
    </source>
</evidence>
<keyword evidence="3 9" id="KW-0812">Transmembrane</keyword>
<evidence type="ECO:0000256" key="4">
    <source>
        <dbReference type="ARBA" id="ARBA00022989"/>
    </source>
</evidence>
<organism evidence="11 12">
    <name type="scientific">Strongylocentrotus purpuratus</name>
    <name type="common">Purple sea urchin</name>
    <dbReference type="NCBI Taxonomy" id="7668"/>
    <lineage>
        <taxon>Eukaryota</taxon>
        <taxon>Metazoa</taxon>
        <taxon>Echinodermata</taxon>
        <taxon>Eleutherozoa</taxon>
        <taxon>Echinozoa</taxon>
        <taxon>Echinoidea</taxon>
        <taxon>Euechinoidea</taxon>
        <taxon>Echinacea</taxon>
        <taxon>Camarodonta</taxon>
        <taxon>Echinidea</taxon>
        <taxon>Strongylocentrotidae</taxon>
        <taxon>Strongylocentrotus</taxon>
    </lineage>
</organism>
<dbReference type="GO" id="GO:0005886">
    <property type="term" value="C:plasma membrane"/>
    <property type="evidence" value="ECO:0000318"/>
    <property type="project" value="GO_Central"/>
</dbReference>
<evidence type="ECO:0000313" key="11">
    <source>
        <dbReference type="EnsemblMetazoa" id="XP_011665822"/>
    </source>
</evidence>
<dbReference type="GO" id="GO:0004930">
    <property type="term" value="F:G protein-coupled receptor activity"/>
    <property type="evidence" value="ECO:0000318"/>
    <property type="project" value="GO_Central"/>
</dbReference>
<dbReference type="Gene3D" id="1.20.1070.10">
    <property type="entry name" value="Rhodopsin 7-helix transmembrane proteins"/>
    <property type="match status" value="1"/>
</dbReference>
<feature type="transmembrane region" description="Helical" evidence="9">
    <location>
        <begin position="238"/>
        <end position="257"/>
    </location>
</feature>
<feature type="transmembrane region" description="Helical" evidence="9">
    <location>
        <begin position="184"/>
        <end position="207"/>
    </location>
</feature>
<dbReference type="PRINTS" id="PR00237">
    <property type="entry name" value="GPCRRHODOPSN"/>
</dbReference>
<feature type="transmembrane region" description="Helical" evidence="9">
    <location>
        <begin position="59"/>
        <end position="76"/>
    </location>
</feature>
<comment type="subcellular location">
    <subcellularLocation>
        <location evidence="1">Cell membrane</location>
        <topology evidence="1">Multi-pass membrane protein</topology>
    </subcellularLocation>
</comment>
<dbReference type="GeneID" id="105439035"/>
<dbReference type="CDD" id="cd00637">
    <property type="entry name" value="7tm_classA_rhodopsin-like"/>
    <property type="match status" value="1"/>
</dbReference>
<dbReference type="OrthoDB" id="9615015at2759"/>
<keyword evidence="6 9" id="KW-0472">Membrane</keyword>
<dbReference type="SUPFAM" id="SSF81321">
    <property type="entry name" value="Family A G protein-coupled receptor-like"/>
    <property type="match status" value="1"/>
</dbReference>
<dbReference type="AlphaFoldDB" id="A0A7M7HG09"/>
<feature type="domain" description="G-protein coupled receptors family 1 profile" evidence="10">
    <location>
        <begin position="39"/>
        <end position="297"/>
    </location>
</feature>
<proteinExistence type="predicted"/>
<evidence type="ECO:0000256" key="8">
    <source>
        <dbReference type="ARBA" id="ARBA00023224"/>
    </source>
</evidence>
<protein>
    <recommendedName>
        <fullName evidence="10">G-protein coupled receptors family 1 profile domain-containing protein</fullName>
    </recommendedName>
</protein>
<accession>A0A7M7HG09</accession>
<keyword evidence="12" id="KW-1185">Reference proteome</keyword>
<evidence type="ECO:0000256" key="1">
    <source>
        <dbReference type="ARBA" id="ARBA00004651"/>
    </source>
</evidence>
<name>A0A7M7HG09_STRPU</name>
<evidence type="ECO:0000313" key="12">
    <source>
        <dbReference type="Proteomes" id="UP000007110"/>
    </source>
</evidence>
<evidence type="ECO:0000256" key="7">
    <source>
        <dbReference type="ARBA" id="ARBA00023170"/>
    </source>
</evidence>
<dbReference type="PROSITE" id="PS50262">
    <property type="entry name" value="G_PROTEIN_RECEP_F1_2"/>
    <property type="match status" value="1"/>
</dbReference>
<dbReference type="EnsemblMetazoa" id="XM_011667520">
    <property type="protein sequence ID" value="XP_011665822"/>
    <property type="gene ID" value="LOC105439035"/>
</dbReference>
<evidence type="ECO:0000256" key="2">
    <source>
        <dbReference type="ARBA" id="ARBA00022475"/>
    </source>
</evidence>
<dbReference type="InterPro" id="IPR050569">
    <property type="entry name" value="TAAR"/>
</dbReference>
<dbReference type="InterPro" id="IPR017452">
    <property type="entry name" value="GPCR_Rhodpsn_7TM"/>
</dbReference>
<evidence type="ECO:0000256" key="3">
    <source>
        <dbReference type="ARBA" id="ARBA00022692"/>
    </source>
</evidence>
<reference evidence="11" key="2">
    <citation type="submission" date="2021-01" db="UniProtKB">
        <authorList>
            <consortium name="EnsemblMetazoa"/>
        </authorList>
    </citation>
    <scope>IDENTIFICATION</scope>
</reference>
<feature type="transmembrane region" description="Helical" evidence="9">
    <location>
        <begin position="27"/>
        <end position="47"/>
    </location>
</feature>
<dbReference type="GO" id="GO:0007186">
    <property type="term" value="P:G protein-coupled receptor signaling pathway"/>
    <property type="evidence" value="ECO:0000318"/>
    <property type="project" value="GO_Central"/>
</dbReference>
<dbReference type="KEGG" id="spu:105439035"/>
<feature type="transmembrane region" description="Helical" evidence="9">
    <location>
        <begin position="137"/>
        <end position="156"/>
    </location>
</feature>
<feature type="transmembrane region" description="Helical" evidence="9">
    <location>
        <begin position="96"/>
        <end position="117"/>
    </location>
</feature>
<dbReference type="PANTHER" id="PTHR24249:SF418">
    <property type="entry name" value="G-PROTEIN COUPLED RECEPTORS FAMILY 1 PROFILE DOMAIN-CONTAINING PROTEIN"/>
    <property type="match status" value="1"/>
</dbReference>
<sequence length="333" mass="37248">MTTLPFLATSESNAVNGTAFIEVDLKWLMVASVILSFIGNCINIVVIPQLHEISTSSRVLFISRSSFELVVASLYAPSIHPAFVGQWVYSEWSCKLVGFLLVYSFGMIEVIVVLTTADRFFIIYEPFSYPLRATRSLTIITVVAASVFFCLFQIVLYQTAGDSWNIIRFREYGVCMVDYSEPYFAPYTIAAMLFILCSAAIIVFVYVKMTCTVRKHVRQIGIQNQVIGQPHRAMEGAALIRSTAVSCVTAGLFIISWVPYSICEVITAVSGRPVSKFTLTVTARLTLCSTWFNVFIYSLLNREFRRILMKAVRKAKDRVIDQVSTSSVGLAEV</sequence>
<evidence type="ECO:0000256" key="6">
    <source>
        <dbReference type="ARBA" id="ARBA00023136"/>
    </source>
</evidence>
<keyword evidence="2" id="KW-1003">Cell membrane</keyword>
<dbReference type="FunCoup" id="A0A7M7HG09">
    <property type="interactions" value="462"/>
</dbReference>
<dbReference type="OMA" id="RCKESCT"/>
<dbReference type="RefSeq" id="XP_011665822.1">
    <property type="nucleotide sequence ID" value="XM_011667520.2"/>
</dbReference>
<keyword evidence="4 9" id="KW-1133">Transmembrane helix</keyword>
<dbReference type="InParanoid" id="A0A7M7HG09"/>